<dbReference type="PANTHER" id="PTHR37423:SF2">
    <property type="entry name" value="MEMBRANE-BOUND LYTIC MUREIN TRANSGLYCOSYLASE C"/>
    <property type="match status" value="1"/>
</dbReference>
<dbReference type="EMBL" id="OP313111">
    <property type="protein sequence ID" value="UXQ84890.1"/>
    <property type="molecule type" value="Genomic_DNA"/>
</dbReference>
<evidence type="ECO:0000313" key="3">
    <source>
        <dbReference type="Proteomes" id="UP001060584"/>
    </source>
</evidence>
<dbReference type="Gene3D" id="1.10.530.10">
    <property type="match status" value="1"/>
</dbReference>
<keyword evidence="3" id="KW-1185">Reference proteome</keyword>
<sequence>MTTKYDALIEQSAQANGLDPAKLKAQIQAESNFDPAVVSKAGAVGIGQIMPKYWMGQHGLNSIEDFKNPDKAIPAMAAIMAQNVKQAGSWEGGLVIYNAGAGKGNKYLNAFKAGQYDLLPEETRGYLGKLAPSLGVGSGKAPGVVGLSNDRVDLNTPTQVQGQGLGQYRDLNAEQGLGDSFLSGLNASAIGTAFRRSDSPVASLLGGSNPLSEEALSKIAGANIGASGTKFVMRNAMNEQQVDELIQLARENQASANQKRTLMGDLSYGTGEMLGDPVTYGTMVIPAGAAVKTGRLFSNGIARVASAGAVAAAEGAGSNLVSEAFRESTTGKEADFAGAIASGAAFGLGLHGLGVAGGWAYQKAANRMTRGIHRAEAGETVAALRADGHTDAVDPTIFTPMDIDNETGVKWKQTIDRGEFTAAEAEARRGPNYQPGQVPVLLRTQAGDTLHTPTGIQFSSANPLNPGRVEANLAGAPLPFDGVEIGDVLSRTENQSLKDLFWNLGRSTRGYTDGSSGKFGVTGQDVAQNMNGRFHDYQWQLDQARNEALSEPQWVNAPGSARGVRQAFNEKIQRAMFKQDPSGLSKAERKVYDLRTEFYKDLGQQQVTPGARWGVDAPSLLDEASFKKNYGAPIIYDDVKVRALTDQIGADALQDLVARSFIGSYLSNPEVRKQVIERIAQDAAQGIQRDFRQLAHDVAYGIVKSGDPLDGVGISHLNRIMDSGVGHADSTPGFRKQRNPFGHDFEIEVPGQQGKFSVADLFSYDTDLIDTGYFNRVRGDVSLSVGAGSGLTDVTNIIRSAGEFAGAVAPEQKAAVHAAEMLVNQLYGVGMNSEWARLRAVEGIVKNLAFMKSSAFMGLSNYTEIAAGIREHGISFAAKAVPGVGKLFSNLMNGKTTEANMRLAQGLVWGRELDKAIIPSFSEAIERSVDSLNDRIGEGITASVLGGVKGATEAAADKWWATKFLRATNGRIVETARAEFFADLARGAHTGKSSFANVTKAKAASVNAEQLNGVLDLLRESTSIVDGELKVTNPKALTDDPRAAALRRYGQYWSERVIQQNTVSSTFRWSGMPVVGMLSQFQSFVMRSVNAKLIRGTAATFRDGDVGQGIDTFILGPVLAGLGYAGMTYLRAQKFSNESDRQKYLEENLGEKGDYSMLVAGSLKRSAAFGALGNLHDTVVSTPLVAQWMPDYSAKYAGLGRTSQEAKLRQDRQKAQQGAPVGNVLGGIVQNAPAVKLADSLAGLAWAPVDRVVTPSESFDEDRWHKGVVRSFRGLVPNDPVSQRAFQEWIADPN</sequence>
<dbReference type="InterPro" id="IPR023346">
    <property type="entry name" value="Lysozyme-like_dom_sf"/>
</dbReference>
<evidence type="ECO:0000313" key="2">
    <source>
        <dbReference type="EMBL" id="UXQ84890.1"/>
    </source>
</evidence>
<organism evidence="2 3">
    <name type="scientific">Ralstonia phage 10RS306A</name>
    <dbReference type="NCBI Taxonomy" id="2968818"/>
    <lineage>
        <taxon>Viruses</taxon>
        <taxon>Duplodnaviria</taxon>
        <taxon>Heunggongvirae</taxon>
        <taxon>Uroviricota</taxon>
        <taxon>Caudoviricetes</taxon>
        <taxon>Autographivirales</taxon>
        <taxon>Autotranscriptaviridae</taxon>
        <taxon>Serkorvirus</taxon>
        <taxon>Serkorvirus 10RS306A</taxon>
    </lineage>
</organism>
<dbReference type="Pfam" id="PF01464">
    <property type="entry name" value="SLT"/>
    <property type="match status" value="1"/>
</dbReference>
<reference evidence="2 3" key="1">
    <citation type="submission" date="2022-08" db="EMBL/GenBank/DDBJ databases">
        <authorList>
            <person name="Chen G.D."/>
        </authorList>
    </citation>
    <scope>NUCLEOTIDE SEQUENCE [LARGE SCALE GENOMIC DNA]</scope>
</reference>
<proteinExistence type="predicted"/>
<dbReference type="SUPFAM" id="SSF53955">
    <property type="entry name" value="Lysozyme-like"/>
    <property type="match status" value="1"/>
</dbReference>
<dbReference type="PANTHER" id="PTHR37423">
    <property type="entry name" value="SOLUBLE LYTIC MUREIN TRANSGLYCOSYLASE-RELATED"/>
    <property type="match status" value="1"/>
</dbReference>
<dbReference type="Proteomes" id="UP001060584">
    <property type="component" value="Segment"/>
</dbReference>
<protein>
    <submittedName>
        <fullName evidence="2">Internal virion protein D</fullName>
    </submittedName>
</protein>
<accession>A0A977TEJ1</accession>
<name>A0A977TEJ1_9CAUD</name>
<gene>
    <name evidence="2" type="ORF">10RS306A_gene4610</name>
</gene>
<dbReference type="InterPro" id="IPR008258">
    <property type="entry name" value="Transglycosylase_SLT_dom_1"/>
</dbReference>
<feature type="domain" description="Transglycosylase SLT" evidence="1">
    <location>
        <begin position="8"/>
        <end position="114"/>
    </location>
</feature>
<evidence type="ECO:0000259" key="1">
    <source>
        <dbReference type="Pfam" id="PF01464"/>
    </source>
</evidence>